<dbReference type="AlphaFoldDB" id="A0A2A6FTP4"/>
<gene>
    <name evidence="1" type="ORF">B5766_02840</name>
</gene>
<protein>
    <submittedName>
        <fullName evidence="1">Uncharacterized protein</fullName>
    </submittedName>
</protein>
<proteinExistence type="predicted"/>
<organism evidence="1 2">
    <name type="scientific">Candidatus Lumbricidiphila eiseniae</name>
    <dbReference type="NCBI Taxonomy" id="1969409"/>
    <lineage>
        <taxon>Bacteria</taxon>
        <taxon>Bacillati</taxon>
        <taxon>Actinomycetota</taxon>
        <taxon>Actinomycetes</taxon>
        <taxon>Micrococcales</taxon>
        <taxon>Microbacteriaceae</taxon>
        <taxon>Candidatus Lumbricidiphila</taxon>
    </lineage>
</organism>
<reference evidence="2" key="1">
    <citation type="submission" date="2017-03" db="EMBL/GenBank/DDBJ databases">
        <authorList>
            <person name="Lund M.B."/>
        </authorList>
    </citation>
    <scope>NUCLEOTIDE SEQUENCE [LARGE SCALE GENOMIC DNA]</scope>
</reference>
<name>A0A2A6FTP4_9MICO</name>
<accession>A0A2A6FTP4</accession>
<evidence type="ECO:0000313" key="2">
    <source>
        <dbReference type="Proteomes" id="UP000219994"/>
    </source>
</evidence>
<evidence type="ECO:0000313" key="1">
    <source>
        <dbReference type="EMBL" id="PDQ36089.1"/>
    </source>
</evidence>
<sequence>MSKRNTGNLFFSAGGSIALTATFASPAYAIEANDSSSDAVDAVALSVERFRDIDPDRVAVPAASAQSTALGVQSL</sequence>
<dbReference type="EMBL" id="NAEP01000023">
    <property type="protein sequence ID" value="PDQ36089.1"/>
    <property type="molecule type" value="Genomic_DNA"/>
</dbReference>
<dbReference type="Proteomes" id="UP000219994">
    <property type="component" value="Unassembled WGS sequence"/>
</dbReference>
<comment type="caution">
    <text evidence="1">The sequence shown here is derived from an EMBL/GenBank/DDBJ whole genome shotgun (WGS) entry which is preliminary data.</text>
</comment>